<evidence type="ECO:0000256" key="6">
    <source>
        <dbReference type="ARBA" id="ARBA00022755"/>
    </source>
</evidence>
<dbReference type="AlphaFoldDB" id="A0A1F7VBD0"/>
<dbReference type="PANTHER" id="PTHR11922:SF2">
    <property type="entry name" value="GMP SYNTHASE [GLUTAMINE-HYDROLYZING]"/>
    <property type="match status" value="1"/>
</dbReference>
<dbReference type="EC" id="6.3.5.2" evidence="9"/>
<dbReference type="CDD" id="cd01742">
    <property type="entry name" value="GATase1_GMP_Synthase"/>
    <property type="match status" value="1"/>
</dbReference>
<dbReference type="PROSITE" id="PS51273">
    <property type="entry name" value="GATASE_TYPE_1"/>
    <property type="match status" value="1"/>
</dbReference>
<dbReference type="PROSITE" id="PS51553">
    <property type="entry name" value="GMPS_ATP_PPASE"/>
    <property type="match status" value="1"/>
</dbReference>
<comment type="pathway">
    <text evidence="2 9">Purine metabolism; GMP biosynthesis; GMP from XMP (L-Gln route): step 1/1.</text>
</comment>
<dbReference type="FunFam" id="3.40.50.620:FF:000001">
    <property type="entry name" value="GMP synthase [glutamine-hydrolyzing]"/>
    <property type="match status" value="1"/>
</dbReference>
<dbReference type="Gene3D" id="3.40.50.880">
    <property type="match status" value="1"/>
</dbReference>
<evidence type="ECO:0000313" key="13">
    <source>
        <dbReference type="Proteomes" id="UP000178264"/>
    </source>
</evidence>
<dbReference type="InterPro" id="IPR014729">
    <property type="entry name" value="Rossmann-like_a/b/a_fold"/>
</dbReference>
<dbReference type="FunFam" id="3.30.300.10:FF:000002">
    <property type="entry name" value="GMP synthase [glutamine-hydrolyzing]"/>
    <property type="match status" value="1"/>
</dbReference>
<dbReference type="PRINTS" id="PR00097">
    <property type="entry name" value="ANTSNTHASEII"/>
</dbReference>
<dbReference type="Gene3D" id="3.30.300.10">
    <property type="match status" value="1"/>
</dbReference>
<feature type="active site" evidence="9">
    <location>
        <position position="168"/>
    </location>
</feature>
<protein>
    <recommendedName>
        <fullName evidence="9">GMP synthase [glutamine-hydrolyzing]</fullName>
        <ecNumber evidence="9">6.3.5.2</ecNumber>
    </recommendedName>
    <alternativeName>
        <fullName evidence="9">GMP synthetase</fullName>
    </alternativeName>
    <alternativeName>
        <fullName evidence="9">Glutamine amidotransferase</fullName>
    </alternativeName>
</protein>
<dbReference type="NCBIfam" id="NF000848">
    <property type="entry name" value="PRK00074.1"/>
    <property type="match status" value="1"/>
</dbReference>
<reference evidence="12 13" key="1">
    <citation type="journal article" date="2016" name="Nat. Commun.">
        <title>Thousands of microbial genomes shed light on interconnected biogeochemical processes in an aquifer system.</title>
        <authorList>
            <person name="Anantharaman K."/>
            <person name="Brown C.T."/>
            <person name="Hug L.A."/>
            <person name="Sharon I."/>
            <person name="Castelle C.J."/>
            <person name="Probst A.J."/>
            <person name="Thomas B.C."/>
            <person name="Singh A."/>
            <person name="Wilkins M.J."/>
            <person name="Karaoz U."/>
            <person name="Brodie E.L."/>
            <person name="Williams K.H."/>
            <person name="Hubbard S.S."/>
            <person name="Banfield J.F."/>
        </authorList>
    </citation>
    <scope>NUCLEOTIDE SEQUENCE [LARGE SCALE GENOMIC DNA]</scope>
</reference>
<evidence type="ECO:0000256" key="4">
    <source>
        <dbReference type="ARBA" id="ARBA00022741"/>
    </source>
</evidence>
<dbReference type="SUPFAM" id="SSF52317">
    <property type="entry name" value="Class I glutamine amidotransferase-like"/>
    <property type="match status" value="1"/>
</dbReference>
<dbReference type="CDD" id="cd01997">
    <property type="entry name" value="GMP_synthase_C"/>
    <property type="match status" value="1"/>
</dbReference>
<dbReference type="Gene3D" id="3.40.50.620">
    <property type="entry name" value="HUPs"/>
    <property type="match status" value="1"/>
</dbReference>
<keyword evidence="3 9" id="KW-0436">Ligase</keyword>
<feature type="domain" description="GMPS ATP-PPase" evidence="11">
    <location>
        <begin position="193"/>
        <end position="387"/>
    </location>
</feature>
<evidence type="ECO:0000256" key="10">
    <source>
        <dbReference type="PROSITE-ProRule" id="PRU00886"/>
    </source>
</evidence>
<keyword evidence="5 9" id="KW-0332">GMP biosynthesis</keyword>
<dbReference type="InterPro" id="IPR029062">
    <property type="entry name" value="Class_I_gatase-like"/>
</dbReference>
<keyword evidence="4 9" id="KW-0547">Nucleotide-binding</keyword>
<dbReference type="NCBIfam" id="TIGR00888">
    <property type="entry name" value="guaA_Nterm"/>
    <property type="match status" value="1"/>
</dbReference>
<feature type="active site" evidence="9">
    <location>
        <position position="166"/>
    </location>
</feature>
<dbReference type="GO" id="GO:0003921">
    <property type="term" value="F:GMP synthase activity"/>
    <property type="evidence" value="ECO:0007669"/>
    <property type="project" value="InterPro"/>
</dbReference>
<evidence type="ECO:0000256" key="8">
    <source>
        <dbReference type="ARBA" id="ARBA00022962"/>
    </source>
</evidence>
<evidence type="ECO:0000256" key="5">
    <source>
        <dbReference type="ARBA" id="ARBA00022749"/>
    </source>
</evidence>
<dbReference type="Proteomes" id="UP000178264">
    <property type="component" value="Unassembled WGS sequence"/>
</dbReference>
<dbReference type="SUPFAM" id="SSF52402">
    <property type="entry name" value="Adenine nucleotide alpha hydrolases-like"/>
    <property type="match status" value="1"/>
</dbReference>
<evidence type="ECO:0000256" key="2">
    <source>
        <dbReference type="ARBA" id="ARBA00005153"/>
    </source>
</evidence>
<dbReference type="InterPro" id="IPR017926">
    <property type="entry name" value="GATASE"/>
</dbReference>
<dbReference type="UniPathway" id="UPA00189">
    <property type="reaction ID" value="UER00296"/>
</dbReference>
<dbReference type="GO" id="GO:0005524">
    <property type="term" value="F:ATP binding"/>
    <property type="evidence" value="ECO:0007669"/>
    <property type="project" value="UniProtKB-UniRule"/>
</dbReference>
<sequence>MSSQVLVIDFGAQYSHLIARRVRELGFSAELVSFHTPLERLRQAHAIILSGGPSSVYTEGAPRVPRELFALGVPILGICYGQQLTCYLTGGKVVRMEKREYGPASVKIVRASPFTAGLPRQLRVWMSHGDAVARLPKDTHAYGVTAHSPFALVGDKDKNIWGVQFHPEVVHTQFGKKMIENFLVRIAGLTPDWSMPSFVRSAIEEIKAKAGKGYAIAALSGGVDSAVATTLVHRALGHRLTAVFVNHGLLRLGEEREVAQAMRRMLKADLKVVRVPQLFLNKLKGISDPEEKRKIIGRTFIEVFQREAKRLKSKPSFLVQGTLYPDVIESAMAGSGKAASTIKTHHNVGGLPEKMHLKLIEPLRTLFKDEVREVGRILGLPSAVVGRQPFPGPGLAVRIVGAVDEGRLKTLAQADAIVRETLDPLAKKLKLWQYYAAFLPEVRSVGVQGDERTYAHPVVVRAVTSEDAMTADWARIPEDVLARLATRITNEVEGVNRVLYDLTSKPPGTIEWE</sequence>
<gene>
    <name evidence="9" type="primary">guaA</name>
    <name evidence="12" type="ORF">A3I42_04970</name>
</gene>
<dbReference type="NCBIfam" id="TIGR00884">
    <property type="entry name" value="guaA_Cterm"/>
    <property type="match status" value="1"/>
</dbReference>
<evidence type="ECO:0000313" key="12">
    <source>
        <dbReference type="EMBL" id="OGL87816.1"/>
    </source>
</evidence>
<dbReference type="GO" id="GO:0005829">
    <property type="term" value="C:cytosol"/>
    <property type="evidence" value="ECO:0007669"/>
    <property type="project" value="TreeGrafter"/>
</dbReference>
<dbReference type="HAMAP" id="MF_00344">
    <property type="entry name" value="GMP_synthase"/>
    <property type="match status" value="1"/>
</dbReference>
<evidence type="ECO:0000256" key="7">
    <source>
        <dbReference type="ARBA" id="ARBA00022840"/>
    </source>
</evidence>
<evidence type="ECO:0000256" key="3">
    <source>
        <dbReference type="ARBA" id="ARBA00022598"/>
    </source>
</evidence>
<accession>A0A1F7VBD0</accession>
<keyword evidence="7 9" id="KW-0067">ATP-binding</keyword>
<comment type="function">
    <text evidence="1 9">Catalyzes the synthesis of GMP from XMP.</text>
</comment>
<name>A0A1F7VBD0_9BACT</name>
<proteinExistence type="inferred from homology"/>
<dbReference type="InterPro" id="IPR022955">
    <property type="entry name" value="GMP_synthase"/>
</dbReference>
<keyword evidence="6 9" id="KW-0658">Purine biosynthesis</keyword>
<dbReference type="InterPro" id="IPR004739">
    <property type="entry name" value="GMP_synth_GATase"/>
</dbReference>
<comment type="subunit">
    <text evidence="9">Homodimer.</text>
</comment>
<comment type="catalytic activity">
    <reaction evidence="9">
        <text>XMP + L-glutamine + ATP + H2O = GMP + L-glutamate + AMP + diphosphate + 2 H(+)</text>
        <dbReference type="Rhea" id="RHEA:11680"/>
        <dbReference type="ChEBI" id="CHEBI:15377"/>
        <dbReference type="ChEBI" id="CHEBI:15378"/>
        <dbReference type="ChEBI" id="CHEBI:29985"/>
        <dbReference type="ChEBI" id="CHEBI:30616"/>
        <dbReference type="ChEBI" id="CHEBI:33019"/>
        <dbReference type="ChEBI" id="CHEBI:57464"/>
        <dbReference type="ChEBI" id="CHEBI:58115"/>
        <dbReference type="ChEBI" id="CHEBI:58359"/>
        <dbReference type="ChEBI" id="CHEBI:456215"/>
        <dbReference type="EC" id="6.3.5.2"/>
    </reaction>
</comment>
<dbReference type="Pfam" id="PF00117">
    <property type="entry name" value="GATase"/>
    <property type="match status" value="1"/>
</dbReference>
<evidence type="ECO:0000256" key="1">
    <source>
        <dbReference type="ARBA" id="ARBA00002332"/>
    </source>
</evidence>
<feature type="binding site" evidence="10">
    <location>
        <begin position="220"/>
        <end position="226"/>
    </location>
    <ligand>
        <name>ATP</name>
        <dbReference type="ChEBI" id="CHEBI:30616"/>
    </ligand>
</feature>
<dbReference type="Pfam" id="PF00958">
    <property type="entry name" value="GMP_synt_C"/>
    <property type="match status" value="1"/>
</dbReference>
<dbReference type="FunFam" id="3.40.50.880:FF:000001">
    <property type="entry name" value="GMP synthase [glutamine-hydrolyzing]"/>
    <property type="match status" value="1"/>
</dbReference>
<keyword evidence="8 9" id="KW-0315">Glutamine amidotransferase</keyword>
<dbReference type="EMBL" id="MGER01000055">
    <property type="protein sequence ID" value="OGL87816.1"/>
    <property type="molecule type" value="Genomic_DNA"/>
</dbReference>
<dbReference type="InterPro" id="IPR001674">
    <property type="entry name" value="GMP_synth_C"/>
</dbReference>
<dbReference type="PRINTS" id="PR00096">
    <property type="entry name" value="GATASE"/>
</dbReference>
<dbReference type="PRINTS" id="PR00099">
    <property type="entry name" value="CPSGATASE"/>
</dbReference>
<evidence type="ECO:0000259" key="11">
    <source>
        <dbReference type="PROSITE" id="PS51553"/>
    </source>
</evidence>
<evidence type="ECO:0000256" key="9">
    <source>
        <dbReference type="HAMAP-Rule" id="MF_00344"/>
    </source>
</evidence>
<feature type="active site" description="Nucleophile" evidence="9">
    <location>
        <position position="79"/>
    </location>
</feature>
<comment type="caution">
    <text evidence="12">The sequence shown here is derived from an EMBL/GenBank/DDBJ whole genome shotgun (WGS) entry which is preliminary data.</text>
</comment>
<organism evidence="12 13">
    <name type="scientific">Candidatus Uhrbacteria bacterium RIFCSPLOWO2_02_FULL_49_11</name>
    <dbReference type="NCBI Taxonomy" id="1802409"/>
    <lineage>
        <taxon>Bacteria</taxon>
        <taxon>Candidatus Uhriibacteriota</taxon>
    </lineage>
</organism>
<dbReference type="PANTHER" id="PTHR11922">
    <property type="entry name" value="GMP SYNTHASE-RELATED"/>
    <property type="match status" value="1"/>
</dbReference>
<dbReference type="InterPro" id="IPR025777">
    <property type="entry name" value="GMPS_ATP_PPase_dom"/>
</dbReference>